<dbReference type="GO" id="GO:0048254">
    <property type="term" value="P:snoRNA localization"/>
    <property type="evidence" value="ECO:0007669"/>
    <property type="project" value="TreeGrafter"/>
</dbReference>
<evidence type="ECO:0000313" key="4">
    <source>
        <dbReference type="Proteomes" id="UP000298327"/>
    </source>
</evidence>
<keyword evidence="4" id="KW-1185">Reference proteome</keyword>
<evidence type="ECO:0000259" key="2">
    <source>
        <dbReference type="Pfam" id="PF25790"/>
    </source>
</evidence>
<dbReference type="Proteomes" id="UP000298327">
    <property type="component" value="Unassembled WGS sequence"/>
</dbReference>
<dbReference type="AlphaFoldDB" id="A0A4Y9ZC18"/>
<feature type="domain" description="BCD1 alpha/beta" evidence="2">
    <location>
        <begin position="74"/>
        <end position="238"/>
    </location>
</feature>
<dbReference type="GO" id="GO:0000463">
    <property type="term" value="P:maturation of LSU-rRNA from tricistronic rRNA transcript (SSU-rRNA, 5.8S rRNA, LSU-rRNA)"/>
    <property type="evidence" value="ECO:0007669"/>
    <property type="project" value="TreeGrafter"/>
</dbReference>
<feature type="region of interest" description="Disordered" evidence="1">
    <location>
        <begin position="348"/>
        <end position="367"/>
    </location>
</feature>
<feature type="compositionally biased region" description="Gly residues" evidence="1">
    <location>
        <begin position="37"/>
        <end position="49"/>
    </location>
</feature>
<evidence type="ECO:0000313" key="3">
    <source>
        <dbReference type="EMBL" id="TFY72112.1"/>
    </source>
</evidence>
<dbReference type="EMBL" id="SEOQ01000025">
    <property type="protein sequence ID" value="TFY72112.1"/>
    <property type="molecule type" value="Genomic_DNA"/>
</dbReference>
<feature type="region of interest" description="Disordered" evidence="1">
    <location>
        <begin position="296"/>
        <end position="323"/>
    </location>
</feature>
<protein>
    <recommendedName>
        <fullName evidence="2">BCD1 alpha/beta domain-containing protein</fullName>
    </recommendedName>
</protein>
<evidence type="ECO:0000256" key="1">
    <source>
        <dbReference type="SAM" id="MobiDB-lite"/>
    </source>
</evidence>
<dbReference type="GO" id="GO:0070761">
    <property type="term" value="C:pre-snoRNP complex"/>
    <property type="evidence" value="ECO:0007669"/>
    <property type="project" value="TreeGrafter"/>
</dbReference>
<feature type="compositionally biased region" description="Basic and acidic residues" evidence="1">
    <location>
        <begin position="59"/>
        <end position="72"/>
    </location>
</feature>
<accession>A0A4Y9ZC18</accession>
<dbReference type="Pfam" id="PF25790">
    <property type="entry name" value="BCD1"/>
    <property type="match status" value="1"/>
</dbReference>
<dbReference type="STRING" id="205917.A0A4Y9ZC18"/>
<comment type="caution">
    <text evidence="3">The sequence shown here is derived from an EMBL/GenBank/DDBJ whole genome shotgun (WGS) entry which is preliminary data.</text>
</comment>
<name>A0A4Y9ZC18_9AGAM</name>
<sequence>MNQYGLGTLMDDYVFLEEMGRKVTDWGKEIVKGGFGAGSERGAGAMGGRGRGRGRGSGRGRERGRGTGQKTKRDVLKMQLEARDVDVDMLPAGMQRRTHNQSTWDFKNKTALLTIEFKCHPPSGEPQSAPYTLLTHRNNVDNALLTLAQSQIKERAKAKRDNAIPAWVRSLVLPDADVPDSFTPPCFFMPTTLDPLTNLSNTGHYQLDGTLPLLTSLRHKQFVEFPTIEIWEEGAFRGVVVDAQGGVRREEDERPAKRKRLNAAAGKKAIDGLLGAYGSEEEEEIEVVMDVLEGYAGSDQDEGEGDDAVEEDNGDEIGDVDEDAVEMGEAEISAVDYAALLDLIRQQKDRDGGDGEEVDWSDSASGI</sequence>
<dbReference type="InterPro" id="IPR057721">
    <property type="entry name" value="BCD1_alpha/beta"/>
</dbReference>
<dbReference type="InterPro" id="IPR051639">
    <property type="entry name" value="BCD1"/>
</dbReference>
<feature type="region of interest" description="Disordered" evidence="1">
    <location>
        <begin position="37"/>
        <end position="72"/>
    </location>
</feature>
<gene>
    <name evidence="3" type="ORF">EVG20_g913</name>
</gene>
<dbReference type="OrthoDB" id="272357at2759"/>
<dbReference type="GO" id="GO:0000492">
    <property type="term" value="P:box C/D snoRNP assembly"/>
    <property type="evidence" value="ECO:0007669"/>
    <property type="project" value="TreeGrafter"/>
</dbReference>
<organism evidence="3 4">
    <name type="scientific">Dentipellis fragilis</name>
    <dbReference type="NCBI Taxonomy" id="205917"/>
    <lineage>
        <taxon>Eukaryota</taxon>
        <taxon>Fungi</taxon>
        <taxon>Dikarya</taxon>
        <taxon>Basidiomycota</taxon>
        <taxon>Agaricomycotina</taxon>
        <taxon>Agaricomycetes</taxon>
        <taxon>Russulales</taxon>
        <taxon>Hericiaceae</taxon>
        <taxon>Dentipellis</taxon>
    </lineage>
</organism>
<dbReference type="PANTHER" id="PTHR13483">
    <property type="entry name" value="BOX C_D SNORNA PROTEIN 1-RELATED"/>
    <property type="match status" value="1"/>
</dbReference>
<dbReference type="PANTHER" id="PTHR13483:SF11">
    <property type="entry name" value="ZINC FINGER HIT DOMAIN-CONTAINING PROTEIN 3"/>
    <property type="match status" value="1"/>
</dbReference>
<proteinExistence type="predicted"/>
<dbReference type="GO" id="GO:0005634">
    <property type="term" value="C:nucleus"/>
    <property type="evidence" value="ECO:0007669"/>
    <property type="project" value="TreeGrafter"/>
</dbReference>
<feature type="compositionally biased region" description="Acidic residues" evidence="1">
    <location>
        <begin position="299"/>
        <end position="323"/>
    </location>
</feature>
<reference evidence="3 4" key="1">
    <citation type="submission" date="2019-02" db="EMBL/GenBank/DDBJ databases">
        <title>Genome sequencing of the rare red list fungi Dentipellis fragilis.</title>
        <authorList>
            <person name="Buettner E."/>
            <person name="Kellner H."/>
        </authorList>
    </citation>
    <scope>NUCLEOTIDE SEQUENCE [LARGE SCALE GENOMIC DNA]</scope>
    <source>
        <strain evidence="3 4">DSM 105465</strain>
    </source>
</reference>